<feature type="compositionally biased region" description="Polar residues" evidence="1">
    <location>
        <begin position="616"/>
        <end position="639"/>
    </location>
</feature>
<reference evidence="2" key="1">
    <citation type="journal article" date="2021" name="Mol. Plant Microbe Interact.">
        <title>Complete Genome Sequence of the Plant-Pathogenic Fungus Colletotrichum lupini.</title>
        <authorList>
            <person name="Baroncelli R."/>
            <person name="Pensec F."/>
            <person name="Da Lio D."/>
            <person name="Boufleur T."/>
            <person name="Vicente I."/>
            <person name="Sarrocco S."/>
            <person name="Picot A."/>
            <person name="Baraldi E."/>
            <person name="Sukno S."/>
            <person name="Thon M."/>
            <person name="Le Floch G."/>
        </authorList>
    </citation>
    <scope>NUCLEOTIDE SEQUENCE</scope>
    <source>
        <strain evidence="2">IMI 504893</strain>
    </source>
</reference>
<gene>
    <name evidence="2" type="ORF">CLUP02_12792</name>
</gene>
<dbReference type="RefSeq" id="XP_049148898.1">
    <property type="nucleotide sequence ID" value="XM_049291752.1"/>
</dbReference>
<dbReference type="SUPFAM" id="SSF48403">
    <property type="entry name" value="Ankyrin repeat"/>
    <property type="match status" value="1"/>
</dbReference>
<keyword evidence="3" id="KW-1185">Reference proteome</keyword>
<accession>A0A9Q8T1R8</accession>
<evidence type="ECO:0000313" key="3">
    <source>
        <dbReference type="Proteomes" id="UP000830671"/>
    </source>
</evidence>
<protein>
    <submittedName>
        <fullName evidence="2">Ankyrin-2 ankyrin</fullName>
    </submittedName>
</protein>
<proteinExistence type="predicted"/>
<dbReference type="Proteomes" id="UP000830671">
    <property type="component" value="Chromosome 6"/>
</dbReference>
<dbReference type="GeneID" id="73346762"/>
<dbReference type="KEGG" id="clup:CLUP02_12792"/>
<evidence type="ECO:0000313" key="2">
    <source>
        <dbReference type="EMBL" id="UQC87288.1"/>
    </source>
</evidence>
<dbReference type="EMBL" id="CP019478">
    <property type="protein sequence ID" value="UQC87288.1"/>
    <property type="molecule type" value="Genomic_DNA"/>
</dbReference>
<dbReference type="InterPro" id="IPR036770">
    <property type="entry name" value="Ankyrin_rpt-contain_sf"/>
</dbReference>
<evidence type="ECO:0000256" key="1">
    <source>
        <dbReference type="SAM" id="MobiDB-lite"/>
    </source>
</evidence>
<organism evidence="2 3">
    <name type="scientific">Colletotrichum lupini</name>
    <dbReference type="NCBI Taxonomy" id="145971"/>
    <lineage>
        <taxon>Eukaryota</taxon>
        <taxon>Fungi</taxon>
        <taxon>Dikarya</taxon>
        <taxon>Ascomycota</taxon>
        <taxon>Pezizomycotina</taxon>
        <taxon>Sordariomycetes</taxon>
        <taxon>Hypocreomycetidae</taxon>
        <taxon>Glomerellales</taxon>
        <taxon>Glomerellaceae</taxon>
        <taxon>Colletotrichum</taxon>
        <taxon>Colletotrichum acutatum species complex</taxon>
    </lineage>
</organism>
<sequence length="1426" mass="160222">MEADQLVVRLDDLRAIADATFRLTFSFTKNDGKLKSEIRAVANEIQDIAGLLHRLSLLASGLEETKNHDSDINAAPPPLVSCRTTLEQLGGSLRRRTNRSDDDGCEQKRYAYVKWPFTRAWTTDLLNELSEHKKTISEGLNGESIKHLLQLLSKGKSVATIRDEDWISEVFTDFLQSSGYFQGIYMVLNTFLRVREDSYIKIQDRYKHLSIQSSFFQGEDFENWLDKGGSHLLFTAPPGGGRTAFTGALARETFRRRRARTVVVPIYFELLSGWTRWTTDMNILGTIVALIARQNQGAFEVLRRYRRDLNIQPRWATNGASMEGLKGVLWQMSTFFEHVLVIVDCSKSGGNGIISMIASLIKTSNESAPNFSLAVVCQDLEFVRESLSESVTKCDIAPSMAILQAFAATEVERRVRTGALRFQRTAMKDATIRKLSVGDDHVFWKIAYQLDHLCSLQSHSEQVEFLEKLPCSLHDTYRLTLEEFQKRTPESRSLILRALQLTKCSRHKLSAQEFCQALSVSGISGLDPEMLEYPEVDESEILRQCSPMIIRSLDGNKFVFAHDSIESFLTHRYIDQSSDLAAYCLTTSGTNRLLATCALKFLTLETTEVNSSAATWSNKDLGDSTSDTPPHLGSSSSASPPLRKKMSKRSWAAGQTRRLARVLRRGDFTPLHMAALLGIDAVCSELIRIGENYNRPSKIGTPLQCAIGGTLLIGDHDIPAGNSPLPPWLSRPRKSTIELLINAGADCTRELPSQTYPWSTVGALALKTSEWARNSEIFAVVVRGGAQLHDDIIAVFRSICRKWSKHKDAGAKELIQDILEILNGMVEKKEGESLAYLKAFQQAVSETTDIDIPLPVSQGISDDMLVQQMWKSIDDDNLKAIEDQSQSNTRIKDLLKGDILTKLLDFAVACSAVNCLDHLLTNYMAENGPNDWKSKAVLYCVEDGKQEVLLCLLKDGAQTMRANARGSTIWHLAAAKATSTGILKILLENSDEEERKDALRMLNESGRTVLAKALVSKQYSNASIILKYCGKDRACLKSRHPSLPHLVAGIQDSVLLKELHDCEMFEFVAKDTPLNYFHIIEDSACVEATRQLLEIFPYPCSDQPPTPLRIYLSRYDLNTYKKELVTLLVQKELSAAPIVNGIHTWQWFCKSVQGYFRRASEAEAWEVVELVKLMVHLGCMDDYEKARETSGLVEIVPLFDVDSLPRAFTPDNDAVLATEEIFGIVHDTTTLPQYYKSSGMDIKVIKWTIAHNSWHLFRRLIHTDIDVHKRDRRGNLLEYVCSHGTEFNGHRMLANLLERAEKDRLNELNPDRNLGLLHLLGMPYGKEDLSSDSSPLFSPSFIPMENFSQPQGSACPMRLGPGGFAALRTPRDNPKFSILQRLLDEHMDRQLLSIGVRHREEAHRGQLLLGSKRGITKICPSLEVYY</sequence>
<dbReference type="PANTHER" id="PTHR10039:SF15">
    <property type="entry name" value="NACHT DOMAIN-CONTAINING PROTEIN"/>
    <property type="match status" value="1"/>
</dbReference>
<dbReference type="Gene3D" id="1.25.40.20">
    <property type="entry name" value="Ankyrin repeat-containing domain"/>
    <property type="match status" value="2"/>
</dbReference>
<dbReference type="PANTHER" id="PTHR10039">
    <property type="entry name" value="AMELOGENIN"/>
    <property type="match status" value="1"/>
</dbReference>
<name>A0A9Q8T1R8_9PEZI</name>
<feature type="region of interest" description="Disordered" evidence="1">
    <location>
        <begin position="616"/>
        <end position="652"/>
    </location>
</feature>